<feature type="region of interest" description="Disordered" evidence="1">
    <location>
        <begin position="1"/>
        <end position="29"/>
    </location>
</feature>
<protein>
    <submittedName>
        <fullName evidence="2">Uncharacterized protein</fullName>
    </submittedName>
</protein>
<evidence type="ECO:0000313" key="3">
    <source>
        <dbReference type="Proteomes" id="UP000010931"/>
    </source>
</evidence>
<comment type="caution">
    <text evidence="2">The sequence shown here is derived from an EMBL/GenBank/DDBJ whole genome shotgun (WGS) entry which is preliminary data.</text>
</comment>
<evidence type="ECO:0000313" key="2">
    <source>
        <dbReference type="EMBL" id="ELP65423.1"/>
    </source>
</evidence>
<reference evidence="2 3" key="1">
    <citation type="journal article" date="2011" name="Plasmid">
        <title>Streptomyces turgidiscabies Car8 contains a modular pathogenicity island that shares virulence genes with other actinobacterial plant pathogens.</title>
        <authorList>
            <person name="Huguet-Tapia J.C."/>
            <person name="Badger J.H."/>
            <person name="Loria R."/>
            <person name="Pettis G.S."/>
        </authorList>
    </citation>
    <scope>NUCLEOTIDE SEQUENCE [LARGE SCALE GENOMIC DNA]</scope>
    <source>
        <strain evidence="2 3">Car8</strain>
    </source>
</reference>
<dbReference type="InterPro" id="IPR001387">
    <property type="entry name" value="Cro/C1-type_HTH"/>
</dbReference>
<sequence>MEMADPLNVTSHQHHPGDHAAEDPAPRGEDLAALLQRLLDQVPDKNQKDLADAAGIRYPTLNAWVNRTRGTSRIDPDSLRSLRDVFRSWGVETTVGEFFAAAGRPVPGPSSDEREARLLKLYQQLPEDKQRALVKDAEAMLAVSRAS</sequence>
<feature type="compositionally biased region" description="Basic and acidic residues" evidence="1">
    <location>
        <begin position="15"/>
        <end position="29"/>
    </location>
</feature>
<dbReference type="PATRIC" id="fig|698760.3.peg.5750"/>
<name>L7F183_STRT8</name>
<organism evidence="2 3">
    <name type="scientific">Streptomyces turgidiscabies (strain Car8)</name>
    <dbReference type="NCBI Taxonomy" id="698760"/>
    <lineage>
        <taxon>Bacteria</taxon>
        <taxon>Bacillati</taxon>
        <taxon>Actinomycetota</taxon>
        <taxon>Actinomycetes</taxon>
        <taxon>Kitasatosporales</taxon>
        <taxon>Streptomycetaceae</taxon>
        <taxon>Streptomyces</taxon>
    </lineage>
</organism>
<dbReference type="Proteomes" id="UP000010931">
    <property type="component" value="Unassembled WGS sequence"/>
</dbReference>
<gene>
    <name evidence="2" type="ORF">STRTUCAR8_05536</name>
</gene>
<proteinExistence type="predicted"/>
<dbReference type="CDD" id="cd00093">
    <property type="entry name" value="HTH_XRE"/>
    <property type="match status" value="1"/>
</dbReference>
<keyword evidence="3" id="KW-1185">Reference proteome</keyword>
<evidence type="ECO:0000256" key="1">
    <source>
        <dbReference type="SAM" id="MobiDB-lite"/>
    </source>
</evidence>
<dbReference type="EMBL" id="AEJB01000382">
    <property type="protein sequence ID" value="ELP65423.1"/>
    <property type="molecule type" value="Genomic_DNA"/>
</dbReference>
<accession>L7F183</accession>
<dbReference type="AlphaFoldDB" id="L7F183"/>